<evidence type="ECO:0000256" key="9">
    <source>
        <dbReference type="ARBA" id="ARBA00022723"/>
    </source>
</evidence>
<comment type="pathway">
    <text evidence="3">Nitrogen metabolism; nitrate reduction (denitrification); dinitrogen from nitrate: step 2/4.</text>
</comment>
<evidence type="ECO:0000256" key="10">
    <source>
        <dbReference type="ARBA" id="ARBA00022737"/>
    </source>
</evidence>
<keyword evidence="15" id="KW-0534">Nitrate assimilation</keyword>
<feature type="domain" description="Plastocyanin-like" evidence="20">
    <location>
        <begin position="72"/>
        <end position="178"/>
    </location>
</feature>
<dbReference type="InterPro" id="IPR001117">
    <property type="entry name" value="Cu-oxidase_2nd"/>
</dbReference>
<keyword evidence="8" id="KW-0285">Flavoprotein</keyword>
<keyword evidence="14 17" id="KW-0186">Copper</keyword>
<comment type="cofactor">
    <cofactor evidence="18">
        <name>Cu(+)</name>
        <dbReference type="ChEBI" id="CHEBI:49552"/>
    </cofactor>
    <text evidence="18">Binds 1 Cu(+) ion.</text>
</comment>
<feature type="binding site" description="type 1 copper site" evidence="17">
    <location>
        <position position="153"/>
    </location>
    <ligand>
        <name>Cu cation</name>
        <dbReference type="ChEBI" id="CHEBI:23378"/>
        <label>1</label>
    </ligand>
</feature>
<evidence type="ECO:0000256" key="11">
    <source>
        <dbReference type="ARBA" id="ARBA00022764"/>
    </source>
</evidence>
<organism evidence="21 22">
    <name type="scientific">Nitrosomonas marina</name>
    <dbReference type="NCBI Taxonomy" id="917"/>
    <lineage>
        <taxon>Bacteria</taxon>
        <taxon>Pseudomonadati</taxon>
        <taxon>Pseudomonadota</taxon>
        <taxon>Betaproteobacteria</taxon>
        <taxon>Nitrosomonadales</taxon>
        <taxon>Nitrosomonadaceae</taxon>
        <taxon>Nitrosomonas</taxon>
    </lineage>
</organism>
<evidence type="ECO:0000256" key="5">
    <source>
        <dbReference type="ARBA" id="ARBA00011233"/>
    </source>
</evidence>
<evidence type="ECO:0000256" key="18">
    <source>
        <dbReference type="RuleBase" id="RU365025"/>
    </source>
</evidence>
<feature type="binding site" description="type 1 copper site" evidence="17">
    <location>
        <position position="169"/>
    </location>
    <ligand>
        <name>Cu cation</name>
        <dbReference type="ChEBI" id="CHEBI:23378"/>
        <label>1</label>
    </ligand>
</feature>
<keyword evidence="13 18" id="KW-0560">Oxidoreductase</keyword>
<dbReference type="GO" id="GO:0005507">
    <property type="term" value="F:copper ion binding"/>
    <property type="evidence" value="ECO:0007669"/>
    <property type="project" value="InterPro"/>
</dbReference>
<dbReference type="GO" id="GO:0050421">
    <property type="term" value="F:nitrite reductase (NO-forming) activity"/>
    <property type="evidence" value="ECO:0007669"/>
    <property type="project" value="UniProtKB-EC"/>
</dbReference>
<evidence type="ECO:0000256" key="8">
    <source>
        <dbReference type="ARBA" id="ARBA00022630"/>
    </source>
</evidence>
<dbReference type="Proteomes" id="UP000199345">
    <property type="component" value="Unassembled WGS sequence"/>
</dbReference>
<evidence type="ECO:0000256" key="7">
    <source>
        <dbReference type="ARBA" id="ARBA00017290"/>
    </source>
</evidence>
<proteinExistence type="inferred from homology"/>
<dbReference type="GO" id="GO:0042597">
    <property type="term" value="C:periplasmic space"/>
    <property type="evidence" value="ECO:0007669"/>
    <property type="project" value="UniProtKB-SubCell"/>
</dbReference>
<feature type="binding site" description="type 1 copper site" evidence="17">
    <location>
        <position position="164"/>
    </location>
    <ligand>
        <name>Cu cation</name>
        <dbReference type="ChEBI" id="CHEBI:23378"/>
        <label>1</label>
    </ligand>
</feature>
<dbReference type="PRINTS" id="PR00695">
    <property type="entry name" value="CUNO2RDTASE"/>
</dbReference>
<dbReference type="Pfam" id="PF07732">
    <property type="entry name" value="Cu-oxidase_3"/>
    <property type="match status" value="1"/>
</dbReference>
<comment type="catalytic activity">
    <reaction evidence="16 18">
        <text>nitric oxide + Fe(III)-[cytochrome c] + H2O = Fe(II)-[cytochrome c] + nitrite + 2 H(+)</text>
        <dbReference type="Rhea" id="RHEA:15233"/>
        <dbReference type="Rhea" id="RHEA-COMP:10350"/>
        <dbReference type="Rhea" id="RHEA-COMP:14399"/>
        <dbReference type="ChEBI" id="CHEBI:15377"/>
        <dbReference type="ChEBI" id="CHEBI:15378"/>
        <dbReference type="ChEBI" id="CHEBI:16301"/>
        <dbReference type="ChEBI" id="CHEBI:16480"/>
        <dbReference type="ChEBI" id="CHEBI:29033"/>
        <dbReference type="ChEBI" id="CHEBI:29034"/>
        <dbReference type="EC" id="1.7.2.1"/>
    </reaction>
</comment>
<dbReference type="PANTHER" id="PTHR11709">
    <property type="entry name" value="MULTI-COPPER OXIDASE"/>
    <property type="match status" value="1"/>
</dbReference>
<evidence type="ECO:0000256" key="13">
    <source>
        <dbReference type="ARBA" id="ARBA00023002"/>
    </source>
</evidence>
<dbReference type="InterPro" id="IPR011707">
    <property type="entry name" value="Cu-oxidase-like_N"/>
</dbReference>
<feature type="chain" id="PRO_5015218342" description="Copper-containing nitrite reductase" evidence="18">
    <location>
        <begin position="25"/>
        <end position="367"/>
    </location>
</feature>
<keyword evidence="11" id="KW-0574">Periplasm</keyword>
<dbReference type="NCBIfam" id="TIGR02376">
    <property type="entry name" value="Cu_nitrite_red"/>
    <property type="match status" value="1"/>
</dbReference>
<keyword evidence="10" id="KW-0677">Repeat</keyword>
<dbReference type="Pfam" id="PF00394">
    <property type="entry name" value="Cu-oxidase"/>
    <property type="match status" value="1"/>
</dbReference>
<keyword evidence="18" id="KW-0732">Signal</keyword>
<dbReference type="EMBL" id="FOIA01000003">
    <property type="protein sequence ID" value="SES75436.1"/>
    <property type="molecule type" value="Genomic_DNA"/>
</dbReference>
<evidence type="ECO:0000256" key="16">
    <source>
        <dbReference type="ARBA" id="ARBA00049340"/>
    </source>
</evidence>
<evidence type="ECO:0000256" key="6">
    <source>
        <dbReference type="ARBA" id="ARBA00011882"/>
    </source>
</evidence>
<evidence type="ECO:0000259" key="19">
    <source>
        <dbReference type="Pfam" id="PF00394"/>
    </source>
</evidence>
<protein>
    <recommendedName>
        <fullName evidence="7 18">Copper-containing nitrite reductase</fullName>
        <ecNumber evidence="6 18">1.7.2.1</ecNumber>
    </recommendedName>
</protein>
<dbReference type="OrthoDB" id="9757546at2"/>
<dbReference type="Gene3D" id="2.60.40.420">
    <property type="entry name" value="Cupredoxins - blue copper proteins"/>
    <property type="match status" value="2"/>
</dbReference>
<feature type="binding site" description="type 1 copper site" evidence="17">
    <location>
        <position position="154"/>
    </location>
    <ligand>
        <name>Cu cation</name>
        <dbReference type="ChEBI" id="CHEBI:23378"/>
        <label>1</label>
    </ligand>
</feature>
<dbReference type="InterPro" id="IPR001287">
    <property type="entry name" value="NO2-reductase_Cu"/>
</dbReference>
<keyword evidence="22" id="KW-1185">Reference proteome</keyword>
<evidence type="ECO:0000313" key="22">
    <source>
        <dbReference type="Proteomes" id="UP000199345"/>
    </source>
</evidence>
<feature type="binding site" description="type 1 copper site" evidence="17">
    <location>
        <position position="325"/>
    </location>
    <ligand>
        <name>Cu cation</name>
        <dbReference type="ChEBI" id="CHEBI:23378"/>
        <label>1</label>
    </ligand>
</feature>
<dbReference type="RefSeq" id="WP_090655917.1">
    <property type="nucleotide sequence ID" value="NZ_FOIA01000003.1"/>
</dbReference>
<reference evidence="22" key="1">
    <citation type="submission" date="2016-10" db="EMBL/GenBank/DDBJ databases">
        <authorList>
            <person name="Varghese N."/>
            <person name="Submissions S."/>
        </authorList>
    </citation>
    <scope>NUCLEOTIDE SEQUENCE [LARGE SCALE GENOMIC DNA]</scope>
    <source>
        <strain evidence="22">Nm71</strain>
    </source>
</reference>
<evidence type="ECO:0000256" key="17">
    <source>
        <dbReference type="PIRSR" id="PIRSR601287-1"/>
    </source>
</evidence>
<keyword evidence="9 17" id="KW-0479">Metal-binding</keyword>
<evidence type="ECO:0000256" key="14">
    <source>
        <dbReference type="ARBA" id="ARBA00023008"/>
    </source>
</evidence>
<dbReference type="SUPFAM" id="SSF49503">
    <property type="entry name" value="Cupredoxins"/>
    <property type="match status" value="2"/>
</dbReference>
<dbReference type="InterPro" id="IPR045087">
    <property type="entry name" value="Cu-oxidase_fam"/>
</dbReference>
<dbReference type="UniPathway" id="UPA00652">
    <property type="reaction ID" value="UER00707"/>
</dbReference>
<dbReference type="EC" id="1.7.2.1" evidence="6 18"/>
<comment type="cofactor">
    <cofactor evidence="1">
        <name>FAD</name>
        <dbReference type="ChEBI" id="CHEBI:57692"/>
    </cofactor>
</comment>
<evidence type="ECO:0000256" key="12">
    <source>
        <dbReference type="ARBA" id="ARBA00022827"/>
    </source>
</evidence>
<name>A0A1H9Z1T2_9PROT</name>
<feature type="domain" description="Plastocyanin-like" evidence="19">
    <location>
        <begin position="195"/>
        <end position="344"/>
    </location>
</feature>
<accession>A0A1H9Z1T2</accession>
<comment type="cofactor">
    <cofactor evidence="18">
        <name>Cu(2+)</name>
        <dbReference type="ChEBI" id="CHEBI:29036"/>
    </cofactor>
    <text evidence="18">Binds 1 Cu(+) ion.</text>
</comment>
<evidence type="ECO:0000313" key="21">
    <source>
        <dbReference type="EMBL" id="SES75436.1"/>
    </source>
</evidence>
<comment type="subcellular location">
    <subcellularLocation>
        <location evidence="2">Periplasm</location>
    </subcellularLocation>
</comment>
<dbReference type="GO" id="GO:0042128">
    <property type="term" value="P:nitrate assimilation"/>
    <property type="evidence" value="ECO:0007669"/>
    <property type="project" value="UniProtKB-KW"/>
</dbReference>
<dbReference type="InterPro" id="IPR008972">
    <property type="entry name" value="Cupredoxin"/>
</dbReference>
<dbReference type="GO" id="GO:0019333">
    <property type="term" value="P:denitrification pathway"/>
    <property type="evidence" value="ECO:0007669"/>
    <property type="project" value="UniProtKB-UniPathway"/>
</dbReference>
<keyword evidence="12" id="KW-0274">FAD</keyword>
<comment type="subunit">
    <text evidence="5 18">Homotrimer.</text>
</comment>
<evidence type="ECO:0000256" key="2">
    <source>
        <dbReference type="ARBA" id="ARBA00004418"/>
    </source>
</evidence>
<gene>
    <name evidence="21" type="ORF">SAMN05216326_10351</name>
</gene>
<feature type="binding site" description="type 1 copper site" evidence="17">
    <location>
        <position position="118"/>
    </location>
    <ligand>
        <name>Cu cation</name>
        <dbReference type="ChEBI" id="CHEBI:23378"/>
        <label>1</label>
    </ligand>
</feature>
<feature type="signal peptide" evidence="18">
    <location>
        <begin position="1"/>
        <end position="24"/>
    </location>
</feature>
<evidence type="ECO:0000256" key="4">
    <source>
        <dbReference type="ARBA" id="ARBA00010609"/>
    </source>
</evidence>
<evidence type="ECO:0000256" key="15">
    <source>
        <dbReference type="ARBA" id="ARBA00023063"/>
    </source>
</evidence>
<sequence length="367" mass="39247">MIKAVQAVFGLGLLCFAATQAAVAATDISKLPRVKQELVAPPAVPKHDQVAKGGPKVVEVRMETKEVLMEVAPGANVWALTFNGSVPGPLIVVHEGDYVELTLVNPKESTLAHNVDFHAATGALGGAGLTLIQPGEEVVLRWKAVKPGVFVYHCAPGGTMIPFHVISGMNGAIMVLPRDGLKDAEGKPYRYDRAFYIGEQDYYLPNDGKGKFKEFATPAAGMHEMLELAKGLIPTHVVFNGAVGAITGDNALSAKVGEKVLFIHSQANRPSYPHLIGGHADLYWVGGSFSDVPLTSQETWFVPAGSAVAAAYEFHQPGLYVYLSHNLIEAVLLGAALHMNVEGEWDDDMMTQVKAPDSFDAKAAMDH</sequence>
<evidence type="ECO:0000256" key="1">
    <source>
        <dbReference type="ARBA" id="ARBA00001974"/>
    </source>
</evidence>
<dbReference type="AlphaFoldDB" id="A0A1H9Z1T2"/>
<dbReference type="PANTHER" id="PTHR11709:SF394">
    <property type="entry name" value="FI03373P-RELATED"/>
    <property type="match status" value="1"/>
</dbReference>
<comment type="similarity">
    <text evidence="4 18">Belongs to the multicopper oxidase family.</text>
</comment>
<feature type="binding site" description="type 1 copper site" evidence="17">
    <location>
        <position position="113"/>
    </location>
    <ligand>
        <name>Cu cation</name>
        <dbReference type="ChEBI" id="CHEBI:23378"/>
        <label>1</label>
    </ligand>
</feature>
<evidence type="ECO:0000256" key="3">
    <source>
        <dbReference type="ARBA" id="ARBA00005127"/>
    </source>
</evidence>
<evidence type="ECO:0000259" key="20">
    <source>
        <dbReference type="Pfam" id="PF07732"/>
    </source>
</evidence>